<dbReference type="GO" id="GO:0016533">
    <property type="term" value="C:protein kinase 5 complex"/>
    <property type="evidence" value="ECO:0007669"/>
    <property type="project" value="InterPro"/>
</dbReference>
<feature type="chain" id="PRO_5002095485" evidence="3">
    <location>
        <begin position="19"/>
        <end position="322"/>
    </location>
</feature>
<keyword evidence="4" id="KW-0418">Kinase</keyword>
<evidence type="ECO:0000313" key="5">
    <source>
        <dbReference type="Proteomes" id="UP000031036"/>
    </source>
</evidence>
<keyword evidence="3" id="KW-0732">Signal</keyword>
<keyword evidence="4" id="KW-0808">Transferase</keyword>
<dbReference type="PANTHER" id="PTHR23401:SF0">
    <property type="entry name" value="CYCLIN-DEPENDENT KINASE 5 ACTIVATOR"/>
    <property type="match status" value="1"/>
</dbReference>
<accession>A0A0B2VKN9</accession>
<dbReference type="InterPro" id="IPR004944">
    <property type="entry name" value="CDK5_activator"/>
</dbReference>
<evidence type="ECO:0000256" key="1">
    <source>
        <dbReference type="ARBA" id="ARBA00010175"/>
    </source>
</evidence>
<dbReference type="PANTHER" id="PTHR23401">
    <property type="entry name" value="CYCLIN DEPENDANT KINASE-5 ACTIVATOR"/>
    <property type="match status" value="1"/>
</dbReference>
<dbReference type="EMBL" id="JPKZ01001440">
    <property type="protein sequence ID" value="KHN81944.1"/>
    <property type="molecule type" value="Genomic_DNA"/>
</dbReference>
<dbReference type="GO" id="GO:0016301">
    <property type="term" value="F:kinase activity"/>
    <property type="evidence" value="ECO:0007669"/>
    <property type="project" value="UniProtKB-KW"/>
</dbReference>
<feature type="region of interest" description="Disordered" evidence="2">
    <location>
        <begin position="37"/>
        <end position="57"/>
    </location>
</feature>
<dbReference type="STRING" id="6265.A0A0B2VKN9"/>
<protein>
    <submittedName>
        <fullName evidence="4">Cyclin-dependent kinase 5 activator 1</fullName>
    </submittedName>
</protein>
<proteinExistence type="inferred from homology"/>
<evidence type="ECO:0000256" key="2">
    <source>
        <dbReference type="SAM" id="MobiDB-lite"/>
    </source>
</evidence>
<dbReference type="Proteomes" id="UP000031036">
    <property type="component" value="Unassembled WGS sequence"/>
</dbReference>
<comment type="similarity">
    <text evidence="1">Belongs to the cyclin-dependent kinase 5 activator family.</text>
</comment>
<dbReference type="OrthoDB" id="7676799at2759"/>
<gene>
    <name evidence="4" type="primary">cdka-1</name>
    <name evidence="4" type="ORF">Tcan_04874</name>
</gene>
<sequence>MNALLSCPLCLPISICQLLDFVNNNLISPIGPQAKTPLSPTHHAQKQPFGSSCAVNNGNATTAPPSTMAIKSNSKPLVAYTDKAAVHGDSAKRKTVIQASTSELLRGLGQYLSQRCRVRHFEPAHGWQDVAFINPANLVFVYMLIKDMIPEDDSIDTVEELQSLVLGWVGGGGDGDEEISGWQDVAFINPANLVFVYMLIKDMIPEDDSIDTGWQDVAFINPANLVFVYMLIKDMIPEDDSIDTVEELQSLVLTCLYISYSYMGNEISYPLKPFIVDQNRERFWDRCVQIVNDRSADMLRLNSSSTFFTEVFSELKQFSCDF</sequence>
<dbReference type="InterPro" id="IPR036915">
    <property type="entry name" value="Cyclin-like_sf"/>
</dbReference>
<feature type="signal peptide" evidence="3">
    <location>
        <begin position="1"/>
        <end position="18"/>
    </location>
</feature>
<dbReference type="AlphaFoldDB" id="A0A0B2VKN9"/>
<dbReference type="GO" id="GO:0030426">
    <property type="term" value="C:growth cone"/>
    <property type="evidence" value="ECO:0007669"/>
    <property type="project" value="TreeGrafter"/>
</dbReference>
<dbReference type="GO" id="GO:0007411">
    <property type="term" value="P:axon guidance"/>
    <property type="evidence" value="ECO:0007669"/>
    <property type="project" value="TreeGrafter"/>
</dbReference>
<dbReference type="GO" id="GO:0019901">
    <property type="term" value="F:protein kinase binding"/>
    <property type="evidence" value="ECO:0007669"/>
    <property type="project" value="TreeGrafter"/>
</dbReference>
<dbReference type="GO" id="GO:0005737">
    <property type="term" value="C:cytoplasm"/>
    <property type="evidence" value="ECO:0007669"/>
    <property type="project" value="TreeGrafter"/>
</dbReference>
<feature type="compositionally biased region" description="Polar residues" evidence="2">
    <location>
        <begin position="48"/>
        <end position="57"/>
    </location>
</feature>
<evidence type="ECO:0000256" key="3">
    <source>
        <dbReference type="SAM" id="SignalP"/>
    </source>
</evidence>
<evidence type="ECO:0000313" key="4">
    <source>
        <dbReference type="EMBL" id="KHN81944.1"/>
    </source>
</evidence>
<dbReference type="OMA" id="PAQLVMW"/>
<dbReference type="Gene3D" id="1.10.472.10">
    <property type="entry name" value="Cyclin-like"/>
    <property type="match status" value="3"/>
</dbReference>
<comment type="caution">
    <text evidence="4">The sequence shown here is derived from an EMBL/GenBank/DDBJ whole genome shotgun (WGS) entry which is preliminary data.</text>
</comment>
<dbReference type="Pfam" id="PF03261">
    <property type="entry name" value="CDK5_activator"/>
    <property type="match status" value="3"/>
</dbReference>
<organism evidence="4 5">
    <name type="scientific">Toxocara canis</name>
    <name type="common">Canine roundworm</name>
    <dbReference type="NCBI Taxonomy" id="6265"/>
    <lineage>
        <taxon>Eukaryota</taxon>
        <taxon>Metazoa</taxon>
        <taxon>Ecdysozoa</taxon>
        <taxon>Nematoda</taxon>
        <taxon>Chromadorea</taxon>
        <taxon>Rhabditida</taxon>
        <taxon>Spirurina</taxon>
        <taxon>Ascaridomorpha</taxon>
        <taxon>Ascaridoidea</taxon>
        <taxon>Toxocaridae</taxon>
        <taxon>Toxocara</taxon>
    </lineage>
</organism>
<dbReference type="GO" id="GO:0061575">
    <property type="term" value="F:cyclin-dependent protein serine/threonine kinase activator activity"/>
    <property type="evidence" value="ECO:0007669"/>
    <property type="project" value="InterPro"/>
</dbReference>
<dbReference type="SUPFAM" id="SSF47954">
    <property type="entry name" value="Cyclin-like"/>
    <property type="match status" value="3"/>
</dbReference>
<name>A0A0B2VKN9_TOXCA</name>
<keyword evidence="5" id="KW-1185">Reference proteome</keyword>
<reference evidence="4 5" key="1">
    <citation type="submission" date="2014-11" db="EMBL/GenBank/DDBJ databases">
        <title>Genetic blueprint of the zoonotic pathogen Toxocara canis.</title>
        <authorList>
            <person name="Zhu X.-Q."/>
            <person name="Korhonen P.K."/>
            <person name="Cai H."/>
            <person name="Young N.D."/>
            <person name="Nejsum P."/>
            <person name="von Samson-Himmelstjerna G."/>
            <person name="Boag P.R."/>
            <person name="Tan P."/>
            <person name="Li Q."/>
            <person name="Min J."/>
            <person name="Yang Y."/>
            <person name="Wang X."/>
            <person name="Fang X."/>
            <person name="Hall R.S."/>
            <person name="Hofmann A."/>
            <person name="Sternberg P.W."/>
            <person name="Jex A.R."/>
            <person name="Gasser R.B."/>
        </authorList>
    </citation>
    <scope>NUCLEOTIDE SEQUENCE [LARGE SCALE GENOMIC DNA]</scope>
    <source>
        <strain evidence="4">PN_DK_2014</strain>
    </source>
</reference>